<evidence type="ECO:0000256" key="2">
    <source>
        <dbReference type="ARBA" id="ARBA00007868"/>
    </source>
</evidence>
<dbReference type="NCBIfam" id="TIGR00215">
    <property type="entry name" value="lpxB"/>
    <property type="match status" value="1"/>
</dbReference>
<dbReference type="Proteomes" id="UP000717752">
    <property type="component" value="Unassembled WGS sequence"/>
</dbReference>
<dbReference type="EMBL" id="JAEUAK010000004">
    <property type="protein sequence ID" value="MBW9053521.1"/>
    <property type="molecule type" value="Genomic_DNA"/>
</dbReference>
<dbReference type="SUPFAM" id="SSF53756">
    <property type="entry name" value="UDP-Glycosyltransferase/glycogen phosphorylase"/>
    <property type="match status" value="1"/>
</dbReference>
<comment type="function">
    <text evidence="1">Condensation of UDP-2,3-diacylglucosamine and 2,3-diacylglucosamine-1-phosphate to form lipid A disaccharide, a precursor of lipid A, a phosphorylated glycolipid that anchors the lipopolysaccharide to the outer membrane of the cell.</text>
</comment>
<dbReference type="EC" id="2.4.1.182" evidence="3 11"/>
<dbReference type="GO" id="GO:0008915">
    <property type="term" value="F:lipid-A-disaccharide synthase activity"/>
    <property type="evidence" value="ECO:0007669"/>
    <property type="project" value="UniProtKB-EC"/>
</dbReference>
<dbReference type="InterPro" id="IPR003835">
    <property type="entry name" value="Glyco_trans_19"/>
</dbReference>
<evidence type="ECO:0000256" key="6">
    <source>
        <dbReference type="ARBA" id="ARBA00022556"/>
    </source>
</evidence>
<dbReference type="RefSeq" id="WP_220334873.1">
    <property type="nucleotide sequence ID" value="NZ_JAEUAK010000004.1"/>
</dbReference>
<evidence type="ECO:0000256" key="7">
    <source>
        <dbReference type="ARBA" id="ARBA00022676"/>
    </source>
</evidence>
<protein>
    <recommendedName>
        <fullName evidence="4 11">Lipid-A-disaccharide synthase</fullName>
        <ecNumber evidence="3 11">2.4.1.182</ecNumber>
    </recommendedName>
</protein>
<reference evidence="12 13" key="1">
    <citation type="journal article" date="2021" name="MBio">
        <title>Poor Competitiveness of Bradyrhizobium in Pigeon Pea Root Colonization in Indian Soils.</title>
        <authorList>
            <person name="Chalasani D."/>
            <person name="Basu A."/>
            <person name="Pullabhotla S.V.S.R.N."/>
            <person name="Jorrin B."/>
            <person name="Neal A.L."/>
            <person name="Poole P.S."/>
            <person name="Podile A.R."/>
            <person name="Tkacz A."/>
        </authorList>
    </citation>
    <scope>NUCLEOTIDE SEQUENCE [LARGE SCALE GENOMIC DNA]</scope>
    <source>
        <strain evidence="12 13">HU56</strain>
    </source>
</reference>
<dbReference type="PANTHER" id="PTHR30372">
    <property type="entry name" value="LIPID-A-DISACCHARIDE SYNTHASE"/>
    <property type="match status" value="1"/>
</dbReference>
<evidence type="ECO:0000256" key="1">
    <source>
        <dbReference type="ARBA" id="ARBA00002056"/>
    </source>
</evidence>
<comment type="similarity">
    <text evidence="2">Belongs to the LpxB family.</text>
</comment>
<keyword evidence="9" id="KW-0443">Lipid metabolism</keyword>
<keyword evidence="7 12" id="KW-0328">Glycosyltransferase</keyword>
<sequence>MREGPLKIAVIAGEVSGDLLGADLIAELRKIHSGPVELVGVGGEGLQAEGLKSLFDFSELSIMGITQVLGKLPKLWSLIRQTTAAIIAAKPDILLIIDSPDFTHRVAKRVRKALPDLPVVDYVCPSVWAWKEYRAQRMLAYVDHVLAVLPFEPEAMQRLNGPQTTYVGHRLVADPALLETRRLRVGRQPGNGPILLLPGSRSSEIKKLLPYFGAATSELVARNSAKRFILPTVSHKEALVREMTAGWTVKPEIVVGAEAKWRAFAEADAAMAASGTVILELALANVPVVSAYKVDWIMRMLTSGIKTWTGALPNLIADYPVVPEYLNDIVRGASLARWMERLSVETYQLKAMKEGYDLIWQRMQTEKPPGEYAAQILLNVLANKKPGHF</sequence>
<gene>
    <name evidence="12" type="primary">lpxB</name>
    <name evidence="12" type="ORF">JNB85_13990</name>
</gene>
<proteinExistence type="inferred from homology"/>
<evidence type="ECO:0000256" key="4">
    <source>
        <dbReference type="ARBA" id="ARBA00020902"/>
    </source>
</evidence>
<evidence type="ECO:0000256" key="11">
    <source>
        <dbReference type="NCBIfam" id="TIGR00215"/>
    </source>
</evidence>
<keyword evidence="8 12" id="KW-0808">Transferase</keyword>
<evidence type="ECO:0000256" key="9">
    <source>
        <dbReference type="ARBA" id="ARBA00023098"/>
    </source>
</evidence>
<organism evidence="12 13">
    <name type="scientific">Rhizobium mesosinicum</name>
    <dbReference type="NCBI Taxonomy" id="335017"/>
    <lineage>
        <taxon>Bacteria</taxon>
        <taxon>Pseudomonadati</taxon>
        <taxon>Pseudomonadota</taxon>
        <taxon>Alphaproteobacteria</taxon>
        <taxon>Hyphomicrobiales</taxon>
        <taxon>Rhizobiaceae</taxon>
        <taxon>Rhizobium/Agrobacterium group</taxon>
        <taxon>Rhizobium</taxon>
    </lineage>
</organism>
<name>A0ABS7GUT1_9HYPH</name>
<keyword evidence="13" id="KW-1185">Reference proteome</keyword>
<evidence type="ECO:0000313" key="13">
    <source>
        <dbReference type="Proteomes" id="UP000717752"/>
    </source>
</evidence>
<keyword evidence="6" id="KW-0441">Lipid A biosynthesis</keyword>
<comment type="caution">
    <text evidence="12">The sequence shown here is derived from an EMBL/GenBank/DDBJ whole genome shotgun (WGS) entry which is preliminary data.</text>
</comment>
<dbReference type="PANTHER" id="PTHR30372:SF4">
    <property type="entry name" value="LIPID-A-DISACCHARIDE SYNTHASE, MITOCHONDRIAL-RELATED"/>
    <property type="match status" value="1"/>
</dbReference>
<keyword evidence="5" id="KW-0444">Lipid biosynthesis</keyword>
<evidence type="ECO:0000256" key="5">
    <source>
        <dbReference type="ARBA" id="ARBA00022516"/>
    </source>
</evidence>
<comment type="catalytic activity">
    <reaction evidence="10">
        <text>a lipid X + a UDP-2-N,3-O-bis[(3R)-3-hydroxyacyl]-alpha-D-glucosamine = a lipid A disaccharide + UDP + H(+)</text>
        <dbReference type="Rhea" id="RHEA:67828"/>
        <dbReference type="ChEBI" id="CHEBI:15378"/>
        <dbReference type="ChEBI" id="CHEBI:58223"/>
        <dbReference type="ChEBI" id="CHEBI:137748"/>
        <dbReference type="ChEBI" id="CHEBI:176338"/>
        <dbReference type="ChEBI" id="CHEBI:176343"/>
        <dbReference type="EC" id="2.4.1.182"/>
    </reaction>
</comment>
<evidence type="ECO:0000313" key="12">
    <source>
        <dbReference type="EMBL" id="MBW9053521.1"/>
    </source>
</evidence>
<accession>A0ABS7GUT1</accession>
<evidence type="ECO:0000256" key="8">
    <source>
        <dbReference type="ARBA" id="ARBA00022679"/>
    </source>
</evidence>
<dbReference type="Pfam" id="PF02684">
    <property type="entry name" value="LpxB"/>
    <property type="match status" value="1"/>
</dbReference>
<evidence type="ECO:0000256" key="3">
    <source>
        <dbReference type="ARBA" id="ARBA00012687"/>
    </source>
</evidence>
<evidence type="ECO:0000256" key="10">
    <source>
        <dbReference type="ARBA" id="ARBA00048975"/>
    </source>
</evidence>